<gene>
    <name evidence="2" type="ORF">ERS686654_02072</name>
</gene>
<keyword evidence="1" id="KW-0812">Transmembrane</keyword>
<accession>A0A0S4SV88</accession>
<feature type="transmembrane region" description="Helical" evidence="1">
    <location>
        <begin position="43"/>
        <end position="65"/>
    </location>
</feature>
<reference evidence="2 3" key="1">
    <citation type="submission" date="2015-11" db="EMBL/GenBank/DDBJ databases">
        <authorList>
            <consortium name="Pathogen Informatics"/>
        </authorList>
    </citation>
    <scope>NUCLEOTIDE SEQUENCE [LARGE SCALE GENOMIC DNA]</scope>
    <source>
        <strain evidence="2 3">006A-0059</strain>
    </source>
</reference>
<dbReference type="Proteomes" id="UP000052237">
    <property type="component" value="Unassembled WGS sequence"/>
</dbReference>
<keyword evidence="3" id="KW-1185">Reference proteome</keyword>
<sequence length="160" mass="18287">MKRTQLINRFKIGQKVLFALLFLVIAFGSTYIWYFGIFINENVIGVVKAISIINIILLCVLIGFIEYESKLDKKILNSFKKLEHLDTRLVESEVNHTNTKIKIFKSISSELSYSQKLLKDGKIEAAKMGNKYIIAKLKLMVKSQENLLKDIQSAKTQSIA</sequence>
<keyword evidence="1" id="KW-0472">Membrane</keyword>
<dbReference type="AlphaFoldDB" id="A0A0S4SV88"/>
<comment type="caution">
    <text evidence="2">The sequence shown here is derived from an EMBL/GenBank/DDBJ whole genome shotgun (WGS) entry which is preliminary data.</text>
</comment>
<evidence type="ECO:0000313" key="2">
    <source>
        <dbReference type="EMBL" id="CUU90095.1"/>
    </source>
</evidence>
<dbReference type="RefSeq" id="WP_059435516.1">
    <property type="nucleotide sequence ID" value="NZ_FAVB01000007.1"/>
</dbReference>
<feature type="transmembrane region" description="Helical" evidence="1">
    <location>
        <begin position="16"/>
        <end position="37"/>
    </location>
</feature>
<proteinExistence type="predicted"/>
<name>A0A0S4SV88_CAMHY</name>
<dbReference type="EMBL" id="FAVB01000007">
    <property type="protein sequence ID" value="CUU90095.1"/>
    <property type="molecule type" value="Genomic_DNA"/>
</dbReference>
<protein>
    <submittedName>
        <fullName evidence="2">Uncharacterized protein</fullName>
    </submittedName>
</protein>
<evidence type="ECO:0000313" key="3">
    <source>
        <dbReference type="Proteomes" id="UP000052237"/>
    </source>
</evidence>
<evidence type="ECO:0000256" key="1">
    <source>
        <dbReference type="SAM" id="Phobius"/>
    </source>
</evidence>
<keyword evidence="1" id="KW-1133">Transmembrane helix</keyword>
<organism evidence="2 3">
    <name type="scientific">Campylobacter hyointestinalis subsp. hyointestinalis</name>
    <dbReference type="NCBI Taxonomy" id="91352"/>
    <lineage>
        <taxon>Bacteria</taxon>
        <taxon>Pseudomonadati</taxon>
        <taxon>Campylobacterota</taxon>
        <taxon>Epsilonproteobacteria</taxon>
        <taxon>Campylobacterales</taxon>
        <taxon>Campylobacteraceae</taxon>
        <taxon>Campylobacter</taxon>
    </lineage>
</organism>